<comment type="caution">
    <text evidence="2">The sequence shown here is derived from an EMBL/GenBank/DDBJ whole genome shotgun (WGS) entry which is preliminary data.</text>
</comment>
<dbReference type="Pfam" id="PF19733">
    <property type="entry name" value="DUF6223"/>
    <property type="match status" value="1"/>
</dbReference>
<dbReference type="EMBL" id="BMMW01000001">
    <property type="protein sequence ID" value="GGK39000.1"/>
    <property type="molecule type" value="Genomic_DNA"/>
</dbReference>
<dbReference type="AlphaFoldDB" id="A0A917QA82"/>
<feature type="transmembrane region" description="Helical" evidence="1">
    <location>
        <begin position="28"/>
        <end position="47"/>
    </location>
</feature>
<evidence type="ECO:0000256" key="1">
    <source>
        <dbReference type="SAM" id="Phobius"/>
    </source>
</evidence>
<protein>
    <submittedName>
        <fullName evidence="2">Uncharacterized protein</fullName>
    </submittedName>
</protein>
<evidence type="ECO:0000313" key="3">
    <source>
        <dbReference type="Proteomes" id="UP000612956"/>
    </source>
</evidence>
<keyword evidence="3" id="KW-1185">Reference proteome</keyword>
<reference evidence="2" key="2">
    <citation type="submission" date="2020-09" db="EMBL/GenBank/DDBJ databases">
        <authorList>
            <person name="Sun Q."/>
            <person name="Zhou Y."/>
        </authorList>
    </citation>
    <scope>NUCLEOTIDE SEQUENCE</scope>
    <source>
        <strain evidence="2">CGMCC 4.7278</strain>
    </source>
</reference>
<sequence length="119" mass="11860">MRVATSAILASYATELHAAAEASRGRAPTTILALFTLTGIVTAILVLRDPTGRLATSPARWHAAIAGLIGLVGGAYLAATSPGGLGTGNGIAAAYFAIVLGAFSIGLGVLGMARVRRAT</sequence>
<feature type="transmembrane region" description="Helical" evidence="1">
    <location>
        <begin position="91"/>
        <end position="113"/>
    </location>
</feature>
<evidence type="ECO:0000313" key="2">
    <source>
        <dbReference type="EMBL" id="GGK39000.1"/>
    </source>
</evidence>
<dbReference type="RefSeq" id="WP_188827421.1">
    <property type="nucleotide sequence ID" value="NZ_BMMW01000001.1"/>
</dbReference>
<dbReference type="InterPro" id="IPR045770">
    <property type="entry name" value="DUF6223"/>
</dbReference>
<accession>A0A917QA82</accession>
<keyword evidence="1" id="KW-0812">Transmembrane</keyword>
<reference evidence="2" key="1">
    <citation type="journal article" date="2014" name="Int. J. Syst. Evol. Microbiol.">
        <title>Complete genome sequence of Corynebacterium casei LMG S-19264T (=DSM 44701T), isolated from a smear-ripened cheese.</title>
        <authorList>
            <consortium name="US DOE Joint Genome Institute (JGI-PGF)"/>
            <person name="Walter F."/>
            <person name="Albersmeier A."/>
            <person name="Kalinowski J."/>
            <person name="Ruckert C."/>
        </authorList>
    </citation>
    <scope>NUCLEOTIDE SEQUENCE</scope>
    <source>
        <strain evidence="2">CGMCC 4.7278</strain>
    </source>
</reference>
<keyword evidence="1" id="KW-1133">Transmembrane helix</keyword>
<proteinExistence type="predicted"/>
<feature type="transmembrane region" description="Helical" evidence="1">
    <location>
        <begin position="59"/>
        <end position="79"/>
    </location>
</feature>
<keyword evidence="1" id="KW-0472">Membrane</keyword>
<name>A0A917QA82_9NOCA</name>
<dbReference type="Proteomes" id="UP000612956">
    <property type="component" value="Unassembled WGS sequence"/>
</dbReference>
<organism evidence="2 3">
    <name type="scientific">Nocardia camponoti</name>
    <dbReference type="NCBI Taxonomy" id="1616106"/>
    <lineage>
        <taxon>Bacteria</taxon>
        <taxon>Bacillati</taxon>
        <taxon>Actinomycetota</taxon>
        <taxon>Actinomycetes</taxon>
        <taxon>Mycobacteriales</taxon>
        <taxon>Nocardiaceae</taxon>
        <taxon>Nocardia</taxon>
    </lineage>
</organism>
<gene>
    <name evidence="2" type="ORF">GCM10011591_08360</name>
</gene>